<dbReference type="PANTHER" id="PTHR34932">
    <property type="entry name" value="TRPL TRANSLOCATION DEFECT PROTEIN 14"/>
    <property type="match status" value="1"/>
</dbReference>
<dbReference type="EnsemblBacteria" id="ABC21787">
    <property type="protein sequence ID" value="ABC21787"/>
    <property type="gene ID" value="Rru_A0986"/>
</dbReference>
<dbReference type="GO" id="GO:0070300">
    <property type="term" value="F:phosphatidic acid binding"/>
    <property type="evidence" value="ECO:0007669"/>
    <property type="project" value="TreeGrafter"/>
</dbReference>
<proteinExistence type="predicted"/>
<gene>
    <name evidence="2" type="ordered locus">Rru_A0986</name>
</gene>
<dbReference type="InterPro" id="IPR053227">
    <property type="entry name" value="TRPL-trafficking_regulator"/>
</dbReference>
<dbReference type="Pfam" id="PF13521">
    <property type="entry name" value="AAA_28"/>
    <property type="match status" value="1"/>
</dbReference>
<reference evidence="2 3" key="1">
    <citation type="journal article" date="2011" name="Stand. Genomic Sci.">
        <title>Complete genome sequence of Rhodospirillum rubrum type strain (S1).</title>
        <authorList>
            <person name="Munk A.C."/>
            <person name="Copeland A."/>
            <person name="Lucas S."/>
            <person name="Lapidus A."/>
            <person name="Del Rio T.G."/>
            <person name="Barry K."/>
            <person name="Detter J.C."/>
            <person name="Hammon N."/>
            <person name="Israni S."/>
            <person name="Pitluck S."/>
            <person name="Brettin T."/>
            <person name="Bruce D."/>
            <person name="Han C."/>
            <person name="Tapia R."/>
            <person name="Gilna P."/>
            <person name="Schmutz J."/>
            <person name="Larimer F."/>
            <person name="Land M."/>
            <person name="Kyrpides N.C."/>
            <person name="Mavromatis K."/>
            <person name="Richardson P."/>
            <person name="Rohde M."/>
            <person name="Goker M."/>
            <person name="Klenk H.P."/>
            <person name="Zhang Y."/>
            <person name="Roberts G.P."/>
            <person name="Reslewic S."/>
            <person name="Schwartz D.C."/>
        </authorList>
    </citation>
    <scope>NUCLEOTIDE SEQUENCE [LARGE SCALE GENOMIC DNA]</scope>
    <source>
        <strain evidence="3">ATCC 11170 / ATH 1.1.1 / DSM 467 / LMG 4362 / NCIMB 8255 / S1</strain>
    </source>
</reference>
<accession>Q2RVQ8</accession>
<dbReference type="SUPFAM" id="SSF52540">
    <property type="entry name" value="P-loop containing nucleoside triphosphate hydrolases"/>
    <property type="match status" value="1"/>
</dbReference>
<dbReference type="KEGG" id="rru:Rru_A0986"/>
<protein>
    <recommendedName>
        <fullName evidence="1">NadR/Ttd14 AAA domain-containing protein</fullName>
    </recommendedName>
</protein>
<organism evidence="2 3">
    <name type="scientific">Rhodospirillum rubrum (strain ATCC 11170 / ATH 1.1.1 / DSM 467 / LMG 4362 / NCIMB 8255 / S1)</name>
    <dbReference type="NCBI Taxonomy" id="269796"/>
    <lineage>
        <taxon>Bacteria</taxon>
        <taxon>Pseudomonadati</taxon>
        <taxon>Pseudomonadota</taxon>
        <taxon>Alphaproteobacteria</taxon>
        <taxon>Rhodospirillales</taxon>
        <taxon>Rhodospirillaceae</taxon>
        <taxon>Rhodospirillum</taxon>
    </lineage>
</organism>
<dbReference type="EMBL" id="CP000230">
    <property type="protein sequence ID" value="ABC21787.1"/>
    <property type="molecule type" value="Genomic_DNA"/>
</dbReference>
<dbReference type="GO" id="GO:0005525">
    <property type="term" value="F:GTP binding"/>
    <property type="evidence" value="ECO:0007669"/>
    <property type="project" value="TreeGrafter"/>
</dbReference>
<keyword evidence="3" id="KW-1185">Reference proteome</keyword>
<dbReference type="PATRIC" id="fig|269796.9.peg.1041"/>
<dbReference type="STRING" id="269796.Rru_A0986"/>
<evidence type="ECO:0000259" key="1">
    <source>
        <dbReference type="Pfam" id="PF13521"/>
    </source>
</evidence>
<dbReference type="InterPro" id="IPR038727">
    <property type="entry name" value="NadR/Ttd14_AAA_dom"/>
</dbReference>
<dbReference type="Gene3D" id="3.40.50.300">
    <property type="entry name" value="P-loop containing nucleotide triphosphate hydrolases"/>
    <property type="match status" value="1"/>
</dbReference>
<name>Q2RVQ8_RHORT</name>
<feature type="domain" description="NadR/Ttd14 AAA" evidence="1">
    <location>
        <begin position="7"/>
        <end position="173"/>
    </location>
</feature>
<dbReference type="Proteomes" id="UP000001929">
    <property type="component" value="Chromosome"/>
</dbReference>
<dbReference type="GO" id="GO:0035091">
    <property type="term" value="F:phosphatidylinositol binding"/>
    <property type="evidence" value="ECO:0007669"/>
    <property type="project" value="TreeGrafter"/>
</dbReference>
<dbReference type="InterPro" id="IPR027417">
    <property type="entry name" value="P-loop_NTPase"/>
</dbReference>
<dbReference type="AlphaFoldDB" id="Q2RVQ8"/>
<dbReference type="RefSeq" id="WP_011388741.1">
    <property type="nucleotide sequence ID" value="NC_007643.1"/>
</dbReference>
<sequence>MIPALRKIVFTGAPCSGKTEIIGRLAARHGGRVVVVPEVAGLAFAMNLADGRADGRKIFFEAIAALQVRLEEVAEACANRLDRPVMLLDRGFFDVVAYAEAYGATEVDALGALGPGGVVPRYDLVFNLGTAFGVVDEATRRANNRGESLPQVLRIAEALGSVWRRDHRVIDVAMAPAGIEDKARLVERLLAEADVLT</sequence>
<evidence type="ECO:0000313" key="2">
    <source>
        <dbReference type="EMBL" id="ABC21787.1"/>
    </source>
</evidence>
<dbReference type="PANTHER" id="PTHR34932:SF1">
    <property type="entry name" value="TRPL TRANSLOCATION DEFECT PROTEIN 14"/>
    <property type="match status" value="1"/>
</dbReference>
<dbReference type="HOGENOM" id="CLU_088091_1_0_5"/>
<evidence type="ECO:0000313" key="3">
    <source>
        <dbReference type="Proteomes" id="UP000001929"/>
    </source>
</evidence>